<dbReference type="InterPro" id="IPR014078">
    <property type="entry name" value="Nudix_YtkD"/>
</dbReference>
<name>A0A645BH56_9ZZZZ</name>
<sequence>MIEVKLLELQEMEDNKFLCAVIAARYKDKWIFVRGKGQETWELPGGTHEVGEDISETASRELFEETGAIKFTIVPVCISFAKVGQRQSYAKLFYAEVQELSTLPNLEIEEIKLFHSLPENLTYPEIHSVLFKRAVEFSQELRDI</sequence>
<evidence type="ECO:0000313" key="3">
    <source>
        <dbReference type="EMBL" id="MPM61084.1"/>
    </source>
</evidence>
<gene>
    <name evidence="3" type="ORF">SDC9_107938</name>
</gene>
<dbReference type="CDD" id="cd04665">
    <property type="entry name" value="NUDIX_RppH"/>
    <property type="match status" value="1"/>
</dbReference>
<dbReference type="PRINTS" id="PR00502">
    <property type="entry name" value="NUDIXFAMILY"/>
</dbReference>
<feature type="domain" description="Nudix hydrolase" evidence="2">
    <location>
        <begin position="14"/>
        <end position="139"/>
    </location>
</feature>
<dbReference type="InterPro" id="IPR015797">
    <property type="entry name" value="NUDIX_hydrolase-like_dom_sf"/>
</dbReference>
<dbReference type="PROSITE" id="PS51462">
    <property type="entry name" value="NUDIX"/>
    <property type="match status" value="1"/>
</dbReference>
<proteinExistence type="predicted"/>
<comment type="caution">
    <text evidence="3">The sequence shown here is derived from an EMBL/GenBank/DDBJ whole genome shotgun (WGS) entry which is preliminary data.</text>
</comment>
<keyword evidence="1" id="KW-0378">Hydrolase</keyword>
<evidence type="ECO:0000259" key="2">
    <source>
        <dbReference type="PROSITE" id="PS51462"/>
    </source>
</evidence>
<evidence type="ECO:0000256" key="1">
    <source>
        <dbReference type="ARBA" id="ARBA00022801"/>
    </source>
</evidence>
<dbReference type="SUPFAM" id="SSF55811">
    <property type="entry name" value="Nudix"/>
    <property type="match status" value="1"/>
</dbReference>
<protein>
    <recommendedName>
        <fullName evidence="2">Nudix hydrolase domain-containing protein</fullName>
    </recommendedName>
</protein>
<dbReference type="InterPro" id="IPR020084">
    <property type="entry name" value="NUDIX_hydrolase_CS"/>
</dbReference>
<dbReference type="InterPro" id="IPR000086">
    <property type="entry name" value="NUDIX_hydrolase_dom"/>
</dbReference>
<dbReference type="GO" id="GO:0016787">
    <property type="term" value="F:hydrolase activity"/>
    <property type="evidence" value="ECO:0007669"/>
    <property type="project" value="UniProtKB-KW"/>
</dbReference>
<organism evidence="3">
    <name type="scientific">bioreactor metagenome</name>
    <dbReference type="NCBI Taxonomy" id="1076179"/>
    <lineage>
        <taxon>unclassified sequences</taxon>
        <taxon>metagenomes</taxon>
        <taxon>ecological metagenomes</taxon>
    </lineage>
</organism>
<accession>A0A645BH56</accession>
<dbReference type="EMBL" id="VSSQ01018143">
    <property type="protein sequence ID" value="MPM61084.1"/>
    <property type="molecule type" value="Genomic_DNA"/>
</dbReference>
<dbReference type="AlphaFoldDB" id="A0A645BH56"/>
<dbReference type="Pfam" id="PF00293">
    <property type="entry name" value="NUDIX"/>
    <property type="match status" value="1"/>
</dbReference>
<dbReference type="InterPro" id="IPR020476">
    <property type="entry name" value="Nudix_hydrolase"/>
</dbReference>
<reference evidence="3" key="1">
    <citation type="submission" date="2019-08" db="EMBL/GenBank/DDBJ databases">
        <authorList>
            <person name="Kucharzyk K."/>
            <person name="Murdoch R.W."/>
            <person name="Higgins S."/>
            <person name="Loffler F."/>
        </authorList>
    </citation>
    <scope>NUCLEOTIDE SEQUENCE</scope>
</reference>
<dbReference type="Gene3D" id="3.90.79.10">
    <property type="entry name" value="Nucleoside Triphosphate Pyrophosphohydrolase"/>
    <property type="match status" value="1"/>
</dbReference>
<dbReference type="PROSITE" id="PS00893">
    <property type="entry name" value="NUDIX_BOX"/>
    <property type="match status" value="1"/>
</dbReference>